<feature type="domain" description="HTH iclR-type" evidence="2">
    <location>
        <begin position="74"/>
        <end position="107"/>
    </location>
</feature>
<organism evidence="3 4">
    <name type="scientific">Pararobbsia alpina</name>
    <dbReference type="NCBI Taxonomy" id="621374"/>
    <lineage>
        <taxon>Bacteria</taxon>
        <taxon>Pseudomonadati</taxon>
        <taxon>Pseudomonadota</taxon>
        <taxon>Betaproteobacteria</taxon>
        <taxon>Burkholderiales</taxon>
        <taxon>Burkholderiaceae</taxon>
        <taxon>Pararobbsia</taxon>
    </lineage>
</organism>
<reference evidence="3 4" key="1">
    <citation type="submission" date="2020-04" db="EMBL/GenBank/DDBJ databases">
        <authorList>
            <person name="De Canck E."/>
        </authorList>
    </citation>
    <scope>NUCLEOTIDE SEQUENCE [LARGE SCALE GENOMIC DNA]</scope>
    <source>
        <strain evidence="3 4">LMG 28138</strain>
    </source>
</reference>
<feature type="region of interest" description="Disordered" evidence="1">
    <location>
        <begin position="1"/>
        <end position="23"/>
    </location>
</feature>
<dbReference type="InterPro" id="IPR005471">
    <property type="entry name" value="Tscrpt_reg_IclR_N"/>
</dbReference>
<dbReference type="Gene3D" id="1.10.10.10">
    <property type="entry name" value="Winged helix-like DNA-binding domain superfamily/Winged helix DNA-binding domain"/>
    <property type="match status" value="1"/>
</dbReference>
<dbReference type="Proteomes" id="UP000494115">
    <property type="component" value="Unassembled WGS sequence"/>
</dbReference>
<gene>
    <name evidence="3" type="ORF">LMG28138_03655</name>
</gene>
<dbReference type="GO" id="GO:0006355">
    <property type="term" value="P:regulation of DNA-templated transcription"/>
    <property type="evidence" value="ECO:0007669"/>
    <property type="project" value="InterPro"/>
</dbReference>
<proteinExistence type="predicted"/>
<protein>
    <recommendedName>
        <fullName evidence="2">HTH iclR-type domain-containing protein</fullName>
    </recommendedName>
</protein>
<name>A0A6S7BNA2_9BURK</name>
<dbReference type="InterPro" id="IPR036388">
    <property type="entry name" value="WH-like_DNA-bd_sf"/>
</dbReference>
<dbReference type="InterPro" id="IPR036390">
    <property type="entry name" value="WH_DNA-bd_sf"/>
</dbReference>
<dbReference type="SUPFAM" id="SSF46785">
    <property type="entry name" value="Winged helix' DNA-binding domain"/>
    <property type="match status" value="1"/>
</dbReference>
<dbReference type="EMBL" id="CADIKM010000019">
    <property type="protein sequence ID" value="CAB3794254.1"/>
    <property type="molecule type" value="Genomic_DNA"/>
</dbReference>
<dbReference type="AlphaFoldDB" id="A0A6S7BNA2"/>
<dbReference type="RefSeq" id="WP_343054463.1">
    <property type="nucleotide sequence ID" value="NZ_CADIKM010000019.1"/>
</dbReference>
<keyword evidence="4" id="KW-1185">Reference proteome</keyword>
<sequence>MANEEGKAGAAEDANSGVSGTMDAAIDKTHDATAGIDLAETANPPGRAESSDAIDPAIETLLGQLWEAANESSGKTWSLAKLSKRAQIPQSSLRRYLTSLTEAGLVTVTLDETGLGSSALTEFGRSVCADLFGTTGPATL</sequence>
<dbReference type="GO" id="GO:0003677">
    <property type="term" value="F:DNA binding"/>
    <property type="evidence" value="ECO:0007669"/>
    <property type="project" value="InterPro"/>
</dbReference>
<dbReference type="Pfam" id="PF09339">
    <property type="entry name" value="HTH_IclR"/>
    <property type="match status" value="1"/>
</dbReference>
<evidence type="ECO:0000313" key="3">
    <source>
        <dbReference type="EMBL" id="CAB3794254.1"/>
    </source>
</evidence>
<evidence type="ECO:0000259" key="2">
    <source>
        <dbReference type="Pfam" id="PF09339"/>
    </source>
</evidence>
<evidence type="ECO:0000313" key="4">
    <source>
        <dbReference type="Proteomes" id="UP000494115"/>
    </source>
</evidence>
<evidence type="ECO:0000256" key="1">
    <source>
        <dbReference type="SAM" id="MobiDB-lite"/>
    </source>
</evidence>
<accession>A0A6S7BNA2</accession>